<dbReference type="InterPro" id="IPR017035">
    <property type="entry name" value="UCP035009_HsdR_All3000-type"/>
</dbReference>
<dbReference type="InterPro" id="IPR029464">
    <property type="entry name" value="HSDR_N"/>
</dbReference>
<dbReference type="AlphaFoldDB" id="A0A5B8XR91"/>
<keyword evidence="3" id="KW-1185">Reference proteome</keyword>
<gene>
    <name evidence="2" type="ORF">FRD01_14650</name>
</gene>
<evidence type="ECO:0000313" key="3">
    <source>
        <dbReference type="Proteomes" id="UP000321595"/>
    </source>
</evidence>
<dbReference type="GO" id="GO:0004519">
    <property type="term" value="F:endonuclease activity"/>
    <property type="evidence" value="ECO:0007669"/>
    <property type="project" value="UniProtKB-KW"/>
</dbReference>
<proteinExistence type="predicted"/>
<evidence type="ECO:0000259" key="1">
    <source>
        <dbReference type="Pfam" id="PF13588"/>
    </source>
</evidence>
<accession>A0A5B8XR91</accession>
<feature type="domain" description="Type I restriction enzyme R protein N-terminal" evidence="1">
    <location>
        <begin position="18"/>
        <end position="92"/>
    </location>
</feature>
<dbReference type="EMBL" id="CP042467">
    <property type="protein sequence ID" value="QED28452.1"/>
    <property type="molecule type" value="Genomic_DNA"/>
</dbReference>
<name>A0A5B8XR91_9DELT</name>
<protein>
    <submittedName>
        <fullName evidence="2">Restriction endonuclease</fullName>
    </submittedName>
</protein>
<evidence type="ECO:0000313" key="2">
    <source>
        <dbReference type="EMBL" id="QED28452.1"/>
    </source>
</evidence>
<sequence>MLRILGYDVFNPLEVIPEFTADVGTKKGEKVDYAIQLQNVPGPVMLFEVKHCKVNLDEVHFSQLYRYFSVTPARIGILTNGIIYRFFTDLDDKNKMDPKPYFEFSLSDIRPDTITQLQKYTKENFDPEAITSAASELKYLNGMKKYLLEEFTNPSIEMTKLVGKEVHKGPFTQKVTEQFQPLLKRAFAQLIQERVHQRLTSALQNESEATHEPEEQELPEGVVSMDGDIVTTEEELEGVRIVKAIASQFVEPERVVMRDTKSYCGILLDDNNRKPICRLHFNRTQRYLGVLDLEKNETRIPIEKITDIYRHQQSILATIQNYLAE</sequence>
<dbReference type="KEGG" id="bbae:FRD01_14650"/>
<dbReference type="RefSeq" id="WP_146960889.1">
    <property type="nucleotide sequence ID" value="NZ_CP042467.1"/>
</dbReference>
<reference evidence="2 3" key="1">
    <citation type="submission" date="2019-08" db="EMBL/GenBank/DDBJ databases">
        <authorList>
            <person name="Liang Q."/>
        </authorList>
    </citation>
    <scope>NUCLEOTIDE SEQUENCE [LARGE SCALE GENOMIC DNA]</scope>
    <source>
        <strain evidence="2 3">V1718</strain>
    </source>
</reference>
<keyword evidence="2" id="KW-0378">Hydrolase</keyword>
<organism evidence="2 3">
    <name type="scientific">Microvenator marinus</name>
    <dbReference type="NCBI Taxonomy" id="2600177"/>
    <lineage>
        <taxon>Bacteria</taxon>
        <taxon>Deltaproteobacteria</taxon>
        <taxon>Bradymonadales</taxon>
        <taxon>Microvenatoraceae</taxon>
        <taxon>Microvenator</taxon>
    </lineage>
</organism>
<keyword evidence="2" id="KW-0540">Nuclease</keyword>
<dbReference type="OrthoDB" id="9148007at2"/>
<dbReference type="Pfam" id="PF13588">
    <property type="entry name" value="HSDR_N_2"/>
    <property type="match status" value="1"/>
</dbReference>
<dbReference type="Proteomes" id="UP000321595">
    <property type="component" value="Chromosome"/>
</dbReference>
<keyword evidence="2" id="KW-0255">Endonuclease</keyword>
<dbReference type="PIRSF" id="PIRSF035009">
    <property type="entry name" value="UCP035009_HSDR_N"/>
    <property type="match status" value="1"/>
</dbReference>